<evidence type="ECO:0000313" key="2">
    <source>
        <dbReference type="Proteomes" id="UP000000724"/>
    </source>
</evidence>
<dbReference type="OrthoDB" id="10629404at2759"/>
<dbReference type="AlphaFoldDB" id="B6HAV7"/>
<accession>B6HAV7</accession>
<protein>
    <submittedName>
        <fullName evidence="1">Uncharacterized protein</fullName>
    </submittedName>
</protein>
<reference evidence="1 2" key="1">
    <citation type="journal article" date="2008" name="Nat. Biotechnol.">
        <title>Genome sequencing and analysis of the filamentous fungus Penicillium chrysogenum.</title>
        <authorList>
            <person name="van den Berg M.A."/>
            <person name="Albang R."/>
            <person name="Albermann K."/>
            <person name="Badger J.H."/>
            <person name="Daran J.-M."/>
            <person name="Driessen A.J.M."/>
            <person name="Garcia-Estrada C."/>
            <person name="Fedorova N.D."/>
            <person name="Harris D.M."/>
            <person name="Heijne W.H.M."/>
            <person name="Joardar V.S."/>
            <person name="Kiel J.A.K.W."/>
            <person name="Kovalchuk A."/>
            <person name="Martin J.F."/>
            <person name="Nierman W.C."/>
            <person name="Nijland J.G."/>
            <person name="Pronk J.T."/>
            <person name="Roubos J.A."/>
            <person name="van der Klei I.J."/>
            <person name="van Peij N.N.M.E."/>
            <person name="Veenhuis M."/>
            <person name="von Doehren H."/>
            <person name="Wagner C."/>
            <person name="Wortman J.R."/>
            <person name="Bovenberg R.A.L."/>
        </authorList>
    </citation>
    <scope>NUCLEOTIDE SEQUENCE [LARGE SCALE GENOMIC DNA]</scope>
    <source>
        <strain evidence="2">ATCC 28089 / DSM 1075 / NRRL 1951 / Wisconsin 54-1255</strain>
    </source>
</reference>
<sequence length="187" mass="20929">MGGPTLFSDGIRHFLKPDNPTGAGKCRCFVLLNGRGALPSPLAMLLVQIRANFGHTSNEPRRQDRYRGTAQSAKGLNNTIRYRPVSYSALLRCSTYTNERKRTRWRYTELHQVGVRNVSFGTVCNYTTPFSQQQSMLDRMNPGTTPQKAIIGGLGAVVDIDTWETAGDINRSYQRGDYLQCCGDSRM</sequence>
<dbReference type="EMBL" id="AM920432">
    <property type="protein sequence ID" value="CAP79312.1"/>
    <property type="molecule type" value="Genomic_DNA"/>
</dbReference>
<dbReference type="Proteomes" id="UP000000724">
    <property type="component" value="Contig Pc00c17"/>
</dbReference>
<name>B6HAV7_PENRW</name>
<keyword evidence="2" id="KW-1185">Reference proteome</keyword>
<organism evidence="1 2">
    <name type="scientific">Penicillium rubens (strain ATCC 28089 / DSM 1075 / NRRL 1951 / Wisconsin 54-1255)</name>
    <name type="common">Penicillium chrysogenum</name>
    <dbReference type="NCBI Taxonomy" id="500485"/>
    <lineage>
        <taxon>Eukaryota</taxon>
        <taxon>Fungi</taxon>
        <taxon>Dikarya</taxon>
        <taxon>Ascomycota</taxon>
        <taxon>Pezizomycotina</taxon>
        <taxon>Eurotiomycetes</taxon>
        <taxon>Eurotiomycetidae</taxon>
        <taxon>Eurotiales</taxon>
        <taxon>Aspergillaceae</taxon>
        <taxon>Penicillium</taxon>
        <taxon>Penicillium chrysogenum species complex</taxon>
    </lineage>
</organism>
<gene>
    <name evidence="1" type="ORF">Pc17g00250</name>
    <name evidence="1" type="ORF">PCH_Pc17g00250</name>
</gene>
<dbReference type="VEuPathDB" id="FungiDB:PCH_Pc17g00250"/>
<evidence type="ECO:0000313" key="1">
    <source>
        <dbReference type="EMBL" id="CAP79312.1"/>
    </source>
</evidence>
<proteinExistence type="predicted"/>
<dbReference type="HOGENOM" id="CLU_1448166_0_0_1"/>